<evidence type="ECO:0000313" key="2">
    <source>
        <dbReference type="Proteomes" id="UP000299102"/>
    </source>
</evidence>
<accession>A0A4C1VWE4</accession>
<dbReference type="Proteomes" id="UP000299102">
    <property type="component" value="Unassembled WGS sequence"/>
</dbReference>
<dbReference type="OrthoDB" id="10017160at2759"/>
<dbReference type="PANTHER" id="PTHR46060">
    <property type="entry name" value="MARINER MOS1 TRANSPOSASE-LIKE PROTEIN"/>
    <property type="match status" value="1"/>
</dbReference>
<keyword evidence="1" id="KW-0808">Transferase</keyword>
<dbReference type="GO" id="GO:0003676">
    <property type="term" value="F:nucleic acid binding"/>
    <property type="evidence" value="ECO:0007669"/>
    <property type="project" value="InterPro"/>
</dbReference>
<gene>
    <name evidence="1" type="primary">SETMAR</name>
    <name evidence="1" type="ORF">EVAR_21150_1</name>
</gene>
<keyword evidence="1" id="KW-0489">Methyltransferase</keyword>
<comment type="caution">
    <text evidence="1">The sequence shown here is derived from an EMBL/GenBank/DDBJ whole genome shotgun (WGS) entry which is preliminary data.</text>
</comment>
<dbReference type="Gene3D" id="3.30.420.10">
    <property type="entry name" value="Ribonuclease H-like superfamily/Ribonuclease H"/>
    <property type="match status" value="1"/>
</dbReference>
<dbReference type="AlphaFoldDB" id="A0A4C1VWE4"/>
<evidence type="ECO:0000313" key="1">
    <source>
        <dbReference type="EMBL" id="GBP42145.1"/>
    </source>
</evidence>
<proteinExistence type="predicted"/>
<dbReference type="GO" id="GO:0008168">
    <property type="term" value="F:methyltransferase activity"/>
    <property type="evidence" value="ECO:0007669"/>
    <property type="project" value="UniProtKB-KW"/>
</dbReference>
<organism evidence="1 2">
    <name type="scientific">Eumeta variegata</name>
    <name type="common">Bagworm moth</name>
    <name type="synonym">Eumeta japonica</name>
    <dbReference type="NCBI Taxonomy" id="151549"/>
    <lineage>
        <taxon>Eukaryota</taxon>
        <taxon>Metazoa</taxon>
        <taxon>Ecdysozoa</taxon>
        <taxon>Arthropoda</taxon>
        <taxon>Hexapoda</taxon>
        <taxon>Insecta</taxon>
        <taxon>Pterygota</taxon>
        <taxon>Neoptera</taxon>
        <taxon>Endopterygota</taxon>
        <taxon>Lepidoptera</taxon>
        <taxon>Glossata</taxon>
        <taxon>Ditrysia</taxon>
        <taxon>Tineoidea</taxon>
        <taxon>Psychidae</taxon>
        <taxon>Oiketicinae</taxon>
        <taxon>Eumeta</taxon>
    </lineage>
</organism>
<dbReference type="EMBL" id="BGZK01000412">
    <property type="protein sequence ID" value="GBP42145.1"/>
    <property type="molecule type" value="Genomic_DNA"/>
</dbReference>
<dbReference type="STRING" id="151549.A0A4C1VWE4"/>
<reference evidence="1 2" key="1">
    <citation type="journal article" date="2019" name="Commun. Biol.">
        <title>The bagworm genome reveals a unique fibroin gene that provides high tensile strength.</title>
        <authorList>
            <person name="Kono N."/>
            <person name="Nakamura H."/>
            <person name="Ohtoshi R."/>
            <person name="Tomita M."/>
            <person name="Numata K."/>
            <person name="Arakawa K."/>
        </authorList>
    </citation>
    <scope>NUCLEOTIDE SEQUENCE [LARGE SCALE GENOMIC DNA]</scope>
</reference>
<dbReference type="InterPro" id="IPR036397">
    <property type="entry name" value="RNaseH_sf"/>
</dbReference>
<dbReference type="InterPro" id="IPR052709">
    <property type="entry name" value="Transposase-MT_Hybrid"/>
</dbReference>
<name>A0A4C1VWE4_EUMVA</name>
<sequence length="143" mass="16594">MVASFFARTDRYVAIVLEEEETATADWFTKNCLPLVLEKVREKLPHSRIRLHYDNASPHTAIQITNYLWTLGIEILAHPPYGPDLISCDFYSFLKINEKLRRKWFTNIEKAVSFSASKKRPSKRFLSTSGKKISFSGFIECME</sequence>
<keyword evidence="2" id="KW-1185">Reference proteome</keyword>
<dbReference type="GO" id="GO:0032259">
    <property type="term" value="P:methylation"/>
    <property type="evidence" value="ECO:0007669"/>
    <property type="project" value="UniProtKB-KW"/>
</dbReference>
<protein>
    <submittedName>
        <fullName evidence="1">Histone-lysine N-methyltransferase SETMAR</fullName>
    </submittedName>
</protein>
<dbReference type="PANTHER" id="PTHR46060:SF1">
    <property type="entry name" value="MARINER MOS1 TRANSPOSASE-LIKE PROTEIN"/>
    <property type="match status" value="1"/>
</dbReference>